<dbReference type="SUPFAM" id="SSF51735">
    <property type="entry name" value="NAD(P)-binding Rossmann-fold domains"/>
    <property type="match status" value="1"/>
</dbReference>
<dbReference type="AlphaFoldDB" id="A0AA96LL41"/>
<protein>
    <submittedName>
        <fullName evidence="1">SDR family oxidoreductase</fullName>
    </submittedName>
</protein>
<keyword evidence="2" id="KW-1185">Reference proteome</keyword>
<name>A0AA96LL41_9BACL</name>
<evidence type="ECO:0000313" key="2">
    <source>
        <dbReference type="Proteomes" id="UP001304650"/>
    </source>
</evidence>
<sequence length="47" mass="5078">MKKLSAYIPLGLGAPGDVANAVLYLCSDEARYITGITLDVNDGQYMR</sequence>
<dbReference type="Gene3D" id="3.40.50.720">
    <property type="entry name" value="NAD(P)-binding Rossmann-like Domain"/>
    <property type="match status" value="1"/>
</dbReference>
<accession>A0AA96LL41</accession>
<gene>
    <name evidence="1" type="ORF">MJB10_17780</name>
</gene>
<dbReference type="InterPro" id="IPR002347">
    <property type="entry name" value="SDR_fam"/>
</dbReference>
<dbReference type="Pfam" id="PF13561">
    <property type="entry name" value="adh_short_C2"/>
    <property type="match status" value="1"/>
</dbReference>
<dbReference type="RefSeq" id="WP_314796827.1">
    <property type="nucleotide sequence ID" value="NZ_CP130319.1"/>
</dbReference>
<dbReference type="EMBL" id="CP130319">
    <property type="protein sequence ID" value="WNR42959.1"/>
    <property type="molecule type" value="Genomic_DNA"/>
</dbReference>
<reference evidence="1" key="1">
    <citation type="submission" date="2022-02" db="EMBL/GenBank/DDBJ databases">
        <title>Paenibacillus sp. MBLB1832 Whole Genome Shotgun Sequencing.</title>
        <authorList>
            <person name="Hwang C.Y."/>
            <person name="Cho E.-S."/>
            <person name="Seo M.-J."/>
        </authorList>
    </citation>
    <scope>NUCLEOTIDE SEQUENCE</scope>
    <source>
        <strain evidence="1">MBLB1832</strain>
    </source>
</reference>
<evidence type="ECO:0000313" key="1">
    <source>
        <dbReference type="EMBL" id="WNR42959.1"/>
    </source>
</evidence>
<proteinExistence type="predicted"/>
<dbReference type="Proteomes" id="UP001304650">
    <property type="component" value="Chromosome"/>
</dbReference>
<dbReference type="KEGG" id="proo:MJB10_17780"/>
<dbReference type="InterPro" id="IPR036291">
    <property type="entry name" value="NAD(P)-bd_dom_sf"/>
</dbReference>
<organism evidence="1 2">
    <name type="scientific">Paenibacillus roseopurpureus</name>
    <dbReference type="NCBI Taxonomy" id="2918901"/>
    <lineage>
        <taxon>Bacteria</taxon>
        <taxon>Bacillati</taxon>
        <taxon>Bacillota</taxon>
        <taxon>Bacilli</taxon>
        <taxon>Bacillales</taxon>
        <taxon>Paenibacillaceae</taxon>
        <taxon>Paenibacillus</taxon>
    </lineage>
</organism>